<dbReference type="Proteomes" id="UP000270296">
    <property type="component" value="Unassembled WGS sequence"/>
</dbReference>
<gene>
    <name evidence="2" type="ORF">SBAD_LOCUS11195</name>
</gene>
<dbReference type="GO" id="GO:0071541">
    <property type="term" value="C:eukaryotic translation initiation factor 3 complex, eIF3m"/>
    <property type="evidence" value="ECO:0007669"/>
    <property type="project" value="TreeGrafter"/>
</dbReference>
<dbReference type="OrthoDB" id="5868190at2759"/>
<feature type="compositionally biased region" description="Basic and acidic residues" evidence="1">
    <location>
        <begin position="133"/>
        <end position="159"/>
    </location>
</feature>
<dbReference type="PANTHER" id="PTHR14005:SF0">
    <property type="entry name" value="EUKARYOTIC TRANSLATION INITIATION FACTOR 3 SUBUNIT A"/>
    <property type="match status" value="1"/>
</dbReference>
<evidence type="ECO:0000313" key="2">
    <source>
        <dbReference type="EMBL" id="VDP37894.1"/>
    </source>
</evidence>
<dbReference type="InterPro" id="IPR027512">
    <property type="entry name" value="EIF3A"/>
</dbReference>
<name>A0A183J5P7_9BILA</name>
<dbReference type="GO" id="GO:0043614">
    <property type="term" value="C:multi-eIF complex"/>
    <property type="evidence" value="ECO:0007669"/>
    <property type="project" value="TreeGrafter"/>
</dbReference>
<feature type="region of interest" description="Disordered" evidence="1">
    <location>
        <begin position="214"/>
        <end position="235"/>
    </location>
</feature>
<dbReference type="GO" id="GO:0001732">
    <property type="term" value="P:formation of cytoplasmic translation initiation complex"/>
    <property type="evidence" value="ECO:0007669"/>
    <property type="project" value="TreeGrafter"/>
</dbReference>
<dbReference type="WBParaSite" id="SBAD_0001157501-mRNA-1">
    <property type="protein sequence ID" value="SBAD_0001157501-mRNA-1"/>
    <property type="gene ID" value="SBAD_0001157501"/>
</dbReference>
<dbReference type="GO" id="GO:0003729">
    <property type="term" value="F:mRNA binding"/>
    <property type="evidence" value="ECO:0007669"/>
    <property type="project" value="TreeGrafter"/>
</dbReference>
<dbReference type="GO" id="GO:0071540">
    <property type="term" value="C:eukaryotic translation initiation factor 3 complex, eIF3e"/>
    <property type="evidence" value="ECO:0007669"/>
    <property type="project" value="TreeGrafter"/>
</dbReference>
<reference evidence="4" key="1">
    <citation type="submission" date="2016-06" db="UniProtKB">
        <authorList>
            <consortium name="WormBaseParasite"/>
        </authorList>
    </citation>
    <scope>IDENTIFICATION</scope>
</reference>
<proteinExistence type="predicted"/>
<feature type="compositionally biased region" description="Basic and acidic residues" evidence="1">
    <location>
        <begin position="275"/>
        <end position="284"/>
    </location>
</feature>
<feature type="region of interest" description="Disordered" evidence="1">
    <location>
        <begin position="269"/>
        <end position="529"/>
    </location>
</feature>
<feature type="region of interest" description="Disordered" evidence="1">
    <location>
        <begin position="111"/>
        <end position="159"/>
    </location>
</feature>
<dbReference type="GO" id="GO:0003743">
    <property type="term" value="F:translation initiation factor activity"/>
    <property type="evidence" value="ECO:0007669"/>
    <property type="project" value="TreeGrafter"/>
</dbReference>
<protein>
    <submittedName>
        <fullName evidence="4">Trichohyalin-like</fullName>
    </submittedName>
</protein>
<dbReference type="EMBL" id="UZAM01015228">
    <property type="protein sequence ID" value="VDP37894.1"/>
    <property type="molecule type" value="Genomic_DNA"/>
</dbReference>
<evidence type="ECO:0000256" key="1">
    <source>
        <dbReference type="SAM" id="MobiDB-lite"/>
    </source>
</evidence>
<accession>A0A183J5P7</accession>
<dbReference type="AlphaFoldDB" id="A0A183J5P7"/>
<dbReference type="PANTHER" id="PTHR14005">
    <property type="entry name" value="EUKARYOTIC TRANSLATION INITIATION FACTOR 3, THETA SUBUNIT"/>
    <property type="match status" value="1"/>
</dbReference>
<evidence type="ECO:0000313" key="3">
    <source>
        <dbReference type="Proteomes" id="UP000270296"/>
    </source>
</evidence>
<organism evidence="4">
    <name type="scientific">Soboliphyme baturini</name>
    <dbReference type="NCBI Taxonomy" id="241478"/>
    <lineage>
        <taxon>Eukaryota</taxon>
        <taxon>Metazoa</taxon>
        <taxon>Ecdysozoa</taxon>
        <taxon>Nematoda</taxon>
        <taxon>Enoplea</taxon>
        <taxon>Dorylaimia</taxon>
        <taxon>Dioctophymatida</taxon>
        <taxon>Dioctophymatoidea</taxon>
        <taxon>Soboliphymatidae</taxon>
        <taxon>Soboliphyme</taxon>
    </lineage>
</organism>
<feature type="compositionally biased region" description="Basic and acidic residues" evidence="1">
    <location>
        <begin position="222"/>
        <end position="233"/>
    </location>
</feature>
<feature type="compositionally biased region" description="Basic and acidic residues" evidence="1">
    <location>
        <begin position="322"/>
        <end position="471"/>
    </location>
</feature>
<keyword evidence="3" id="KW-1185">Reference proteome</keyword>
<sequence length="554" mass="66146">MEQEKREQLAKFKQLEKKWDHFIRAVHLEEIPLRQKEYEDSIESVRQFWEEHEVERIEKAKEERKMLLENHNRLKRIDQDAKQFLAMVREAKSAEMQKRFADWEKKLKNTRQKRLEERRKERKEKRRQAWLQEKAEEEKARRAEEENKAKEEEYRGKEDMRGRDYAFAKKPYAYGQTEDEYVPPFTRDKLGRQIEGSEPSEAMLAQLNDQNWRRAPPAAAAKTREPLSGEPEIRPYAARRMVDGGHEDAPYGIRSIDAPNPLIEASDWRSSFSSRAREAPDVRETGPPLGRGPPSMSWRRPEAAESVVNDMKEPPIRQNPFFEREEPLPLRERPSFEERRPYIREDLPPRERPGFEERRPYVRDELPPRERPGFEERRPYVRDEFPLRERPSFEDRRPYVRDEGPVRERPVYEERRPFSRGEEVPPRERPVYEDRRLYNREEPLITRERPAYEERRVYVRDEPGRVKEPTSWRRGPAPELLPDDMPPRGGPPLTSRSENRPWSASRPWGRMADRGAPAPSDVDRNSGKYTPSYLRADHVISCFGRYIPVICFKA</sequence>
<reference evidence="2 3" key="2">
    <citation type="submission" date="2018-11" db="EMBL/GenBank/DDBJ databases">
        <authorList>
            <consortium name="Pathogen Informatics"/>
        </authorList>
    </citation>
    <scope>NUCLEOTIDE SEQUENCE [LARGE SCALE GENOMIC DNA]</scope>
</reference>
<evidence type="ECO:0000313" key="4">
    <source>
        <dbReference type="WBParaSite" id="SBAD_0001157501-mRNA-1"/>
    </source>
</evidence>
<dbReference type="GO" id="GO:0002188">
    <property type="term" value="P:translation reinitiation"/>
    <property type="evidence" value="ECO:0007669"/>
    <property type="project" value="TreeGrafter"/>
</dbReference>